<dbReference type="InterPro" id="IPR011990">
    <property type="entry name" value="TPR-like_helical_dom_sf"/>
</dbReference>
<evidence type="ECO:0000313" key="3">
    <source>
        <dbReference type="EMBL" id="KAA5835878.1"/>
    </source>
</evidence>
<dbReference type="Gene3D" id="1.25.40.10">
    <property type="entry name" value="Tetratricopeptide repeat domain"/>
    <property type="match status" value="2"/>
</dbReference>
<dbReference type="AlphaFoldDB" id="A0AB34BXK6"/>
<feature type="chain" id="PRO_5044217475" evidence="2">
    <location>
        <begin position="22"/>
        <end position="288"/>
    </location>
</feature>
<keyword evidence="2" id="KW-0732">Signal</keyword>
<evidence type="ECO:0000256" key="2">
    <source>
        <dbReference type="SAM" id="SignalP"/>
    </source>
</evidence>
<dbReference type="SUPFAM" id="SSF81901">
    <property type="entry name" value="HCP-like"/>
    <property type="match status" value="2"/>
</dbReference>
<organism evidence="3 4">
    <name type="scientific">Pseudomonas chlororaphis</name>
    <dbReference type="NCBI Taxonomy" id="587753"/>
    <lineage>
        <taxon>Bacteria</taxon>
        <taxon>Pseudomonadati</taxon>
        <taxon>Pseudomonadota</taxon>
        <taxon>Gammaproteobacteria</taxon>
        <taxon>Pseudomonadales</taxon>
        <taxon>Pseudomonadaceae</taxon>
        <taxon>Pseudomonas</taxon>
    </lineage>
</organism>
<gene>
    <name evidence="3" type="ORF">F2A38_29190</name>
</gene>
<dbReference type="EMBL" id="VWPC01000032">
    <property type="protein sequence ID" value="KAA5835878.1"/>
    <property type="molecule type" value="Genomic_DNA"/>
</dbReference>
<reference evidence="3 4" key="1">
    <citation type="submission" date="2019-09" db="EMBL/GenBank/DDBJ databases">
        <authorList>
            <person name="Vacheron J."/>
            <person name="Dubost A."/>
            <person name="Prigent-Combaret C."/>
            <person name="Muller D."/>
        </authorList>
    </citation>
    <scope>NUCLEOTIDE SEQUENCE [LARGE SCALE GENOMIC DNA]</scope>
    <source>
        <strain evidence="3 4">JV497</strain>
    </source>
</reference>
<sequence length="288" mass="32888">MMTIKALLAVVLLGSSGFSMAYDFKCVHEKDTAPPLDQQADEWFKQARVLSKERPADWSKVASLYQQAVEKNHWKAMHNFAELYLRGDGVAKDTNKAIDLYLKMIQLQAPLGYYDMSVMTQRGVGIVQSDRSAVQFLIRAADLGSPQAQTRIGYIYIYDRRKDAVGLGYLKCAERQGYADAAYKLGSYYEVVDENYPVSMHYYQRTAALGERKGAMEIEDVFQNGKFSYNKDKKTEDAYYKVSRELANNPDLRFPNLAKDHPLPPNPVQGYHADKDINWRPTGRDDDY</sequence>
<protein>
    <submittedName>
        <fullName evidence="3">Sel1 repeat family protein</fullName>
    </submittedName>
</protein>
<dbReference type="Pfam" id="PF08238">
    <property type="entry name" value="Sel1"/>
    <property type="match status" value="4"/>
</dbReference>
<feature type="region of interest" description="Disordered" evidence="1">
    <location>
        <begin position="251"/>
        <end position="288"/>
    </location>
</feature>
<dbReference type="PANTHER" id="PTHR11102">
    <property type="entry name" value="SEL-1-LIKE PROTEIN"/>
    <property type="match status" value="1"/>
</dbReference>
<feature type="signal peptide" evidence="2">
    <location>
        <begin position="1"/>
        <end position="21"/>
    </location>
</feature>
<accession>A0AB34BXK6</accession>
<evidence type="ECO:0000313" key="4">
    <source>
        <dbReference type="Proteomes" id="UP000323924"/>
    </source>
</evidence>
<dbReference type="SMART" id="SM00671">
    <property type="entry name" value="SEL1"/>
    <property type="match status" value="4"/>
</dbReference>
<dbReference type="InterPro" id="IPR006597">
    <property type="entry name" value="Sel1-like"/>
</dbReference>
<evidence type="ECO:0000256" key="1">
    <source>
        <dbReference type="SAM" id="MobiDB-lite"/>
    </source>
</evidence>
<feature type="compositionally biased region" description="Basic and acidic residues" evidence="1">
    <location>
        <begin position="272"/>
        <end position="288"/>
    </location>
</feature>
<proteinExistence type="predicted"/>
<dbReference type="InterPro" id="IPR050767">
    <property type="entry name" value="Sel1_AlgK"/>
</dbReference>
<dbReference type="PANTHER" id="PTHR11102:SF159">
    <property type="entry name" value="SEL1 REPEAT FAMILY PROTEIN"/>
    <property type="match status" value="1"/>
</dbReference>
<comment type="caution">
    <text evidence="3">The sequence shown here is derived from an EMBL/GenBank/DDBJ whole genome shotgun (WGS) entry which is preliminary data.</text>
</comment>
<dbReference type="Proteomes" id="UP000323924">
    <property type="component" value="Unassembled WGS sequence"/>
</dbReference>
<name>A0AB34BXK6_9PSED</name>